<name>A0A0C3LF74_9AGAM</name>
<accession>A0A0C3LF74</accession>
<gene>
    <name evidence="1" type="ORF">M407DRAFT_140565</name>
</gene>
<keyword evidence="2" id="KW-1185">Reference proteome</keyword>
<dbReference type="AlphaFoldDB" id="A0A0C3LF74"/>
<proteinExistence type="predicted"/>
<reference evidence="1 2" key="1">
    <citation type="submission" date="2014-04" db="EMBL/GenBank/DDBJ databases">
        <authorList>
            <consortium name="DOE Joint Genome Institute"/>
            <person name="Kuo A."/>
            <person name="Girlanda M."/>
            <person name="Perotto S."/>
            <person name="Kohler A."/>
            <person name="Nagy L.G."/>
            <person name="Floudas D."/>
            <person name="Copeland A."/>
            <person name="Barry K.W."/>
            <person name="Cichocki N."/>
            <person name="Veneault-Fourrey C."/>
            <person name="LaButti K."/>
            <person name="Lindquist E.A."/>
            <person name="Lipzen A."/>
            <person name="Lundell T."/>
            <person name="Morin E."/>
            <person name="Murat C."/>
            <person name="Sun H."/>
            <person name="Tunlid A."/>
            <person name="Henrissat B."/>
            <person name="Grigoriev I.V."/>
            <person name="Hibbett D.S."/>
            <person name="Martin F."/>
            <person name="Nordberg H.P."/>
            <person name="Cantor M.N."/>
            <person name="Hua S.X."/>
        </authorList>
    </citation>
    <scope>NUCLEOTIDE SEQUENCE [LARGE SCALE GENOMIC DNA]</scope>
    <source>
        <strain evidence="1 2">MUT 4182</strain>
    </source>
</reference>
<evidence type="ECO:0000313" key="2">
    <source>
        <dbReference type="Proteomes" id="UP000054248"/>
    </source>
</evidence>
<dbReference type="Proteomes" id="UP000054248">
    <property type="component" value="Unassembled WGS sequence"/>
</dbReference>
<protein>
    <submittedName>
        <fullName evidence="1">Uncharacterized protein</fullName>
    </submittedName>
</protein>
<reference evidence="2" key="2">
    <citation type="submission" date="2015-01" db="EMBL/GenBank/DDBJ databases">
        <title>Evolutionary Origins and Diversification of the Mycorrhizal Mutualists.</title>
        <authorList>
            <consortium name="DOE Joint Genome Institute"/>
            <consortium name="Mycorrhizal Genomics Consortium"/>
            <person name="Kohler A."/>
            <person name="Kuo A."/>
            <person name="Nagy L.G."/>
            <person name="Floudas D."/>
            <person name="Copeland A."/>
            <person name="Barry K.W."/>
            <person name="Cichocki N."/>
            <person name="Veneault-Fourrey C."/>
            <person name="LaButti K."/>
            <person name="Lindquist E.A."/>
            <person name="Lipzen A."/>
            <person name="Lundell T."/>
            <person name="Morin E."/>
            <person name="Murat C."/>
            <person name="Riley R."/>
            <person name="Ohm R."/>
            <person name="Sun H."/>
            <person name="Tunlid A."/>
            <person name="Henrissat B."/>
            <person name="Grigoriev I.V."/>
            <person name="Hibbett D.S."/>
            <person name="Martin F."/>
        </authorList>
    </citation>
    <scope>NUCLEOTIDE SEQUENCE [LARGE SCALE GENOMIC DNA]</scope>
    <source>
        <strain evidence="2">MUT 4182</strain>
    </source>
</reference>
<organism evidence="1 2">
    <name type="scientific">Tulasnella calospora MUT 4182</name>
    <dbReference type="NCBI Taxonomy" id="1051891"/>
    <lineage>
        <taxon>Eukaryota</taxon>
        <taxon>Fungi</taxon>
        <taxon>Dikarya</taxon>
        <taxon>Basidiomycota</taxon>
        <taxon>Agaricomycotina</taxon>
        <taxon>Agaricomycetes</taxon>
        <taxon>Cantharellales</taxon>
        <taxon>Tulasnellaceae</taxon>
        <taxon>Tulasnella</taxon>
    </lineage>
</organism>
<evidence type="ECO:0000313" key="1">
    <source>
        <dbReference type="EMBL" id="KIO20107.1"/>
    </source>
</evidence>
<dbReference type="EMBL" id="KN823187">
    <property type="protein sequence ID" value="KIO20107.1"/>
    <property type="molecule type" value="Genomic_DNA"/>
</dbReference>
<dbReference type="HOGENOM" id="CLU_2591534_0_0_1"/>
<sequence length="80" mass="9179">MATFDLHPSSRRCRSPRKLVLNLFSSHPASLADDARSSRRPSSSRSRVAPVSRVYFTDRGLFDCRRFPRRRVVMDQDVAA</sequence>